<dbReference type="Proteomes" id="UP001482620">
    <property type="component" value="Unassembled WGS sequence"/>
</dbReference>
<keyword evidence="18" id="KW-0812">Transmembrane</keyword>
<dbReference type="NCBIfam" id="TIGR03531">
    <property type="entry name" value="selenium_SpcS"/>
    <property type="match status" value="1"/>
</dbReference>
<dbReference type="InterPro" id="IPR019872">
    <property type="entry name" value="Sec-tRNA_Se_transferase"/>
</dbReference>
<comment type="function">
    <text evidence="2">Converts O-phosphoseryl-tRNA(Sec) to selenocysteinyl-tRNA(Sec) required for selenoprotein biosynthesis.</text>
</comment>
<keyword evidence="10" id="KW-0663">Pyridoxal phosphate</keyword>
<comment type="pathway">
    <text evidence="3">Aminoacyl-tRNA biosynthesis; selenocysteinyl-tRNA(Sec) biosynthesis; selenocysteinyl-tRNA(Sec) from L-seryl-tRNA(Sec) (archaeal/eukaryal route): step 2/2.</text>
</comment>
<accession>A0ABV0U407</accession>
<gene>
    <name evidence="19" type="ORF">ILYODFUR_005316</name>
</gene>
<evidence type="ECO:0000313" key="19">
    <source>
        <dbReference type="EMBL" id="MEQ2239519.1"/>
    </source>
</evidence>
<evidence type="ECO:0000256" key="12">
    <source>
        <dbReference type="ARBA" id="ARBA00023266"/>
    </source>
</evidence>
<dbReference type="Pfam" id="PF05889">
    <property type="entry name" value="SepSecS"/>
    <property type="match status" value="1"/>
</dbReference>
<comment type="catalytic activity">
    <reaction evidence="17">
        <text>O-phospho-L-seryl-tRNA(Sec) + selenophosphate + H2O = L-selenocysteinyl-tRNA(Sec) + 2 phosphate</text>
        <dbReference type="Rhea" id="RHEA:25041"/>
        <dbReference type="Rhea" id="RHEA-COMP:9743"/>
        <dbReference type="Rhea" id="RHEA-COMP:9947"/>
        <dbReference type="ChEBI" id="CHEBI:15377"/>
        <dbReference type="ChEBI" id="CHEBI:16144"/>
        <dbReference type="ChEBI" id="CHEBI:43474"/>
        <dbReference type="ChEBI" id="CHEBI:78551"/>
        <dbReference type="ChEBI" id="CHEBI:78573"/>
        <dbReference type="EC" id="2.9.1.2"/>
    </reaction>
</comment>
<evidence type="ECO:0000256" key="13">
    <source>
        <dbReference type="ARBA" id="ARBA00026053"/>
    </source>
</evidence>
<proteinExistence type="inferred from homology"/>
<keyword evidence="7" id="KW-0820">tRNA-binding</keyword>
<comment type="similarity">
    <text evidence="4">Belongs to the SepSecS family.</text>
</comment>
<evidence type="ECO:0000256" key="6">
    <source>
        <dbReference type="ARBA" id="ARBA00021963"/>
    </source>
</evidence>
<comment type="cofactor">
    <cofactor evidence="1">
        <name>pyridoxal 5'-phosphate</name>
        <dbReference type="ChEBI" id="CHEBI:597326"/>
    </cofactor>
</comment>
<keyword evidence="11" id="KW-0648">Protein biosynthesis</keyword>
<evidence type="ECO:0000256" key="18">
    <source>
        <dbReference type="SAM" id="Phobius"/>
    </source>
</evidence>
<protein>
    <recommendedName>
        <fullName evidence="6">O-phosphoseryl-tRNA(Sec) selenium transferase</fullName>
        <ecNumber evidence="5">2.9.1.2</ecNumber>
    </recommendedName>
    <alternativeName>
        <fullName evidence="14">Selenocysteine synthase</fullName>
    </alternativeName>
    <alternativeName>
        <fullName evidence="15">Selenocysteinyl-tRNA(Sec) synthase</fullName>
    </alternativeName>
    <alternativeName>
        <fullName evidence="16">Sep-tRNA:Sec-tRNA synthase</fullName>
    </alternativeName>
</protein>
<keyword evidence="18" id="KW-0472">Membrane</keyword>
<name>A0ABV0U407_9TELE</name>
<keyword evidence="12" id="KW-0711">Selenium</keyword>
<keyword evidence="20" id="KW-1185">Reference proteome</keyword>
<dbReference type="PANTHER" id="PTHR12944">
    <property type="entry name" value="SOLUBLE LIVER ANTIGEN/LIVER PANCREAS ANTIGEN"/>
    <property type="match status" value="1"/>
</dbReference>
<evidence type="ECO:0000256" key="1">
    <source>
        <dbReference type="ARBA" id="ARBA00001933"/>
    </source>
</evidence>
<keyword evidence="8" id="KW-0808">Transferase</keyword>
<comment type="caution">
    <text evidence="19">The sequence shown here is derived from an EMBL/GenBank/DDBJ whole genome shotgun (WGS) entry which is preliminary data.</text>
</comment>
<evidence type="ECO:0000256" key="14">
    <source>
        <dbReference type="ARBA" id="ARBA00030669"/>
    </source>
</evidence>
<evidence type="ECO:0000256" key="16">
    <source>
        <dbReference type="ARBA" id="ARBA00032693"/>
    </source>
</evidence>
<evidence type="ECO:0000313" key="20">
    <source>
        <dbReference type="Proteomes" id="UP001482620"/>
    </source>
</evidence>
<keyword evidence="18" id="KW-1133">Transmembrane helix</keyword>
<organism evidence="19 20">
    <name type="scientific">Ilyodon furcidens</name>
    <name type="common">goldbreast splitfin</name>
    <dbReference type="NCBI Taxonomy" id="33524"/>
    <lineage>
        <taxon>Eukaryota</taxon>
        <taxon>Metazoa</taxon>
        <taxon>Chordata</taxon>
        <taxon>Craniata</taxon>
        <taxon>Vertebrata</taxon>
        <taxon>Euteleostomi</taxon>
        <taxon>Actinopterygii</taxon>
        <taxon>Neopterygii</taxon>
        <taxon>Teleostei</taxon>
        <taxon>Neoteleostei</taxon>
        <taxon>Acanthomorphata</taxon>
        <taxon>Ovalentaria</taxon>
        <taxon>Atherinomorphae</taxon>
        <taxon>Cyprinodontiformes</taxon>
        <taxon>Goodeidae</taxon>
        <taxon>Ilyodon</taxon>
    </lineage>
</organism>
<comment type="subunit">
    <text evidence="13">Homotetramer formed by a catalytic dimer and a non-catalytic dimer serving as a binding platform that orients tRNASec for catalysis. Each tetramer binds the CCA ends of two tRNAs which point to the active sites of the catalytic dimer.</text>
</comment>
<reference evidence="19 20" key="1">
    <citation type="submission" date="2021-06" db="EMBL/GenBank/DDBJ databases">
        <authorList>
            <person name="Palmer J.M."/>
        </authorList>
    </citation>
    <scope>NUCLEOTIDE SEQUENCE [LARGE SCALE GENOMIC DNA]</scope>
    <source>
        <strain evidence="20">if_2019</strain>
        <tissue evidence="19">Muscle</tissue>
    </source>
</reference>
<evidence type="ECO:0000256" key="17">
    <source>
        <dbReference type="ARBA" id="ARBA00048808"/>
    </source>
</evidence>
<evidence type="ECO:0000256" key="5">
    <source>
        <dbReference type="ARBA" id="ARBA00012464"/>
    </source>
</evidence>
<dbReference type="PANTHER" id="PTHR12944:SF2">
    <property type="entry name" value="O-PHOSPHOSERYL-TRNA(SEC) SELENIUM TRANSFERASE"/>
    <property type="match status" value="1"/>
</dbReference>
<evidence type="ECO:0000256" key="9">
    <source>
        <dbReference type="ARBA" id="ARBA00022884"/>
    </source>
</evidence>
<feature type="transmembrane region" description="Helical" evidence="18">
    <location>
        <begin position="133"/>
        <end position="155"/>
    </location>
</feature>
<dbReference type="EMBL" id="JAHRIQ010058234">
    <property type="protein sequence ID" value="MEQ2239519.1"/>
    <property type="molecule type" value="Genomic_DNA"/>
</dbReference>
<evidence type="ECO:0000256" key="10">
    <source>
        <dbReference type="ARBA" id="ARBA00022898"/>
    </source>
</evidence>
<evidence type="ECO:0000256" key="3">
    <source>
        <dbReference type="ARBA" id="ARBA00004822"/>
    </source>
</evidence>
<sequence length="279" mass="31059">MNIENLTLCEKIVSPSYIRQGSQARRGHEQLIRHLLDQGKCPEEGWSESTVELFLNELAVMDSNNFLGNCGVGEREGRVASSLVARRHYRLIHGIGRSGEIAAVQPKAAGSSLLNKLTNSIVLDILKISGVRSVASCFVVPMATGMSLTLCFLTLRHRRPKARYIIWPRIDQKSCFKSMITAGFEPVVVENVLVGDELRTDLETVQRKIQELGAENVLCVHSTTSCFAPRVPDRLEELATMCAKYDIPHIVNNAYGVQSSKCMHLIQQGGMMMMMQQKN</sequence>
<dbReference type="InterPro" id="IPR008829">
    <property type="entry name" value="SepSecS/SepCysS"/>
</dbReference>
<evidence type="ECO:0000256" key="11">
    <source>
        <dbReference type="ARBA" id="ARBA00022917"/>
    </source>
</evidence>
<dbReference type="Gene3D" id="3.40.640.10">
    <property type="entry name" value="Type I PLP-dependent aspartate aminotransferase-like (Major domain)"/>
    <property type="match status" value="1"/>
</dbReference>
<dbReference type="InterPro" id="IPR015421">
    <property type="entry name" value="PyrdxlP-dep_Trfase_major"/>
</dbReference>
<evidence type="ECO:0000256" key="7">
    <source>
        <dbReference type="ARBA" id="ARBA00022555"/>
    </source>
</evidence>
<evidence type="ECO:0000256" key="8">
    <source>
        <dbReference type="ARBA" id="ARBA00022679"/>
    </source>
</evidence>
<evidence type="ECO:0000256" key="2">
    <source>
        <dbReference type="ARBA" id="ARBA00002552"/>
    </source>
</evidence>
<evidence type="ECO:0000256" key="15">
    <source>
        <dbReference type="ARBA" id="ARBA00032048"/>
    </source>
</evidence>
<dbReference type="InterPro" id="IPR015424">
    <property type="entry name" value="PyrdxlP-dep_Trfase"/>
</dbReference>
<keyword evidence="9" id="KW-0694">RNA-binding</keyword>
<dbReference type="EC" id="2.9.1.2" evidence="5"/>
<dbReference type="SUPFAM" id="SSF53383">
    <property type="entry name" value="PLP-dependent transferases"/>
    <property type="match status" value="1"/>
</dbReference>
<evidence type="ECO:0000256" key="4">
    <source>
        <dbReference type="ARBA" id="ARBA00007037"/>
    </source>
</evidence>